<proteinExistence type="predicted"/>
<dbReference type="Proteomes" id="UP001210865">
    <property type="component" value="Chromosome"/>
</dbReference>
<dbReference type="InterPro" id="IPR003346">
    <property type="entry name" value="Transposase_20"/>
</dbReference>
<gene>
    <name evidence="4" type="ORF">PBT88_01720</name>
</gene>
<dbReference type="InterPro" id="IPR002525">
    <property type="entry name" value="Transp_IS110-like_N"/>
</dbReference>
<keyword evidence="5" id="KW-1185">Reference proteome</keyword>
<evidence type="ECO:0000313" key="4">
    <source>
        <dbReference type="EMBL" id="WBO22891.1"/>
    </source>
</evidence>
<name>A0ABY7NR28_9SPHN</name>
<dbReference type="NCBIfam" id="NF033542">
    <property type="entry name" value="transpos_IS110"/>
    <property type="match status" value="1"/>
</dbReference>
<feature type="domain" description="Transposase IS110-like N-terminal" evidence="2">
    <location>
        <begin position="18"/>
        <end position="175"/>
    </location>
</feature>
<dbReference type="PANTHER" id="PTHR33055">
    <property type="entry name" value="TRANSPOSASE FOR INSERTION SEQUENCE ELEMENT IS1111A"/>
    <property type="match status" value="1"/>
</dbReference>
<dbReference type="RefSeq" id="WP_270077530.1">
    <property type="nucleotide sequence ID" value="NZ_CP115174.1"/>
</dbReference>
<dbReference type="InterPro" id="IPR047650">
    <property type="entry name" value="Transpos_IS110"/>
</dbReference>
<evidence type="ECO:0000259" key="2">
    <source>
        <dbReference type="Pfam" id="PF01548"/>
    </source>
</evidence>
<reference evidence="4 5" key="1">
    <citation type="submission" date="2022-12" db="EMBL/GenBank/DDBJ databases">
        <title>Sphingomonas abieness sp. nov., an endophytic bacterium isolated from Abies koreana.</title>
        <authorList>
            <person name="Jiang L."/>
            <person name="Lee J."/>
        </authorList>
    </citation>
    <scope>NUCLEOTIDE SEQUENCE [LARGE SCALE GENOMIC DNA]</scope>
    <source>
        <strain evidence="5">PAMB 00755</strain>
    </source>
</reference>
<keyword evidence="1" id="KW-0175">Coiled coil</keyword>
<dbReference type="Pfam" id="PF01548">
    <property type="entry name" value="DEDD_Tnp_IS110"/>
    <property type="match status" value="1"/>
</dbReference>
<accession>A0ABY7NR28</accession>
<dbReference type="PANTHER" id="PTHR33055:SF3">
    <property type="entry name" value="PUTATIVE TRANSPOSASE FOR IS117-RELATED"/>
    <property type="match status" value="1"/>
</dbReference>
<dbReference type="Pfam" id="PF02371">
    <property type="entry name" value="Transposase_20"/>
    <property type="match status" value="1"/>
</dbReference>
<feature type="coiled-coil region" evidence="1">
    <location>
        <begin position="261"/>
        <end position="288"/>
    </location>
</feature>
<evidence type="ECO:0000259" key="3">
    <source>
        <dbReference type="Pfam" id="PF02371"/>
    </source>
</evidence>
<protein>
    <submittedName>
        <fullName evidence="4">IS110 family transposase</fullName>
    </submittedName>
</protein>
<evidence type="ECO:0000256" key="1">
    <source>
        <dbReference type="SAM" id="Coils"/>
    </source>
</evidence>
<dbReference type="EMBL" id="CP115174">
    <property type="protein sequence ID" value="WBO22891.1"/>
    <property type="molecule type" value="Genomic_DNA"/>
</dbReference>
<organism evidence="4 5">
    <name type="scientific">Sphingomonas abietis</name>
    <dbReference type="NCBI Taxonomy" id="3012344"/>
    <lineage>
        <taxon>Bacteria</taxon>
        <taxon>Pseudomonadati</taxon>
        <taxon>Pseudomonadota</taxon>
        <taxon>Alphaproteobacteria</taxon>
        <taxon>Sphingomonadales</taxon>
        <taxon>Sphingomonadaceae</taxon>
        <taxon>Sphingomonas</taxon>
    </lineage>
</organism>
<evidence type="ECO:0000313" key="5">
    <source>
        <dbReference type="Proteomes" id="UP001210865"/>
    </source>
</evidence>
<feature type="domain" description="Transposase IS116/IS110/IS902 C-terminal" evidence="3">
    <location>
        <begin position="296"/>
        <end position="380"/>
    </location>
</feature>
<sequence length="433" mass="48649">MRKRLDSDAEEPEEIWFAGVDWGSQLHQVRVSDRCGRSLGDRGFAHGGEGLAELAAWILQKTGASPDAVHIAIEVPHGPVVESLMERGFQLYSINPKQLDRFRDRFSPSGSKDDSRDALVLADSLRTDRRSFRALRAVDPLVVELREWSRIAEELGQDQLRLANRIQNQLWRYFPQLLELSDGTIEPWLLALWQLAPIPGKAARLRESTIARLLKNHRIRRVSAADIIQALRAPAIPMAPGAVESAVAHIKILIGQIEPIRRQIKQANAQLEARLEHFLSKEETAEGQQVEQRDVTILRSLPGVGKIVLATLLAEASDALRRRDYHALRCLSGVAPVTKRSGKSRQVLMRRAVLVRLRNAIYYWSRIAVRLDPRSRARYEALRANGHNYSRALRGVADRLLRVACTMLERQTTFDPNTVLRSASGQAPSASIA</sequence>